<dbReference type="EMBL" id="JFAX01000005">
    <property type="protein sequence ID" value="EXI68502.1"/>
    <property type="molecule type" value="Genomic_DNA"/>
</dbReference>
<name>A0A011NVB9_9PROT</name>
<accession>A0A011NVB9</accession>
<evidence type="ECO:0000313" key="1">
    <source>
        <dbReference type="EMBL" id="EXI68502.1"/>
    </source>
</evidence>
<evidence type="ECO:0008006" key="3">
    <source>
        <dbReference type="Google" id="ProtNLM"/>
    </source>
</evidence>
<keyword evidence="2" id="KW-1185">Reference proteome</keyword>
<dbReference type="PATRIC" id="fig|1454001.3.peg.1307"/>
<organism evidence="1 2">
    <name type="scientific">Candidatus Accumulibacter adjunctus</name>
    <dbReference type="NCBI Taxonomy" id="1454001"/>
    <lineage>
        <taxon>Bacteria</taxon>
        <taxon>Pseudomonadati</taxon>
        <taxon>Pseudomonadota</taxon>
        <taxon>Betaproteobacteria</taxon>
        <taxon>Candidatus Accumulibacter</taxon>
    </lineage>
</organism>
<proteinExistence type="predicted"/>
<dbReference type="PROSITE" id="PS51257">
    <property type="entry name" value="PROKAR_LIPOPROTEIN"/>
    <property type="match status" value="1"/>
</dbReference>
<dbReference type="AlphaFoldDB" id="A0A011NVB9"/>
<evidence type="ECO:0000313" key="2">
    <source>
        <dbReference type="Proteomes" id="UP000020218"/>
    </source>
</evidence>
<dbReference type="Proteomes" id="UP000020218">
    <property type="component" value="Unassembled WGS sequence"/>
</dbReference>
<sequence length="174" mass="18269">MSRAASPSSWRRFAAPLLATIATSACYVVPVVGPDGGVYYHHYPLPPPGTPLPAGAPPLPGQPMTRPQATGVAAQATLPVRLYPANERATRSGVISGSVTNMMTGKGRFLVEYEGQVLSGEATRIVEDEKRGVASAYSPGGMFMSCEYQLTTPYQGAGTCTFSNGAKYQMHIGG</sequence>
<gene>
    <name evidence="1" type="ORF">AW08_01284</name>
</gene>
<reference evidence="1" key="1">
    <citation type="submission" date="2014-02" db="EMBL/GenBank/DDBJ databases">
        <title>Expanding our view of genomic diversity in Candidatus Accumulibacter clades.</title>
        <authorList>
            <person name="Skennerton C.T."/>
            <person name="Barr J.J."/>
            <person name="Slater F.R."/>
            <person name="Bond P.L."/>
            <person name="Tyson G.W."/>
        </authorList>
    </citation>
    <scope>NUCLEOTIDE SEQUENCE [LARGE SCALE GENOMIC DNA]</scope>
</reference>
<protein>
    <recommendedName>
        <fullName evidence="3">Lipoprotein</fullName>
    </recommendedName>
</protein>
<comment type="caution">
    <text evidence="1">The sequence shown here is derived from an EMBL/GenBank/DDBJ whole genome shotgun (WGS) entry which is preliminary data.</text>
</comment>